<dbReference type="SUPFAM" id="SSF56645">
    <property type="entry name" value="Acyl-CoA dehydrogenase NM domain-like"/>
    <property type="match status" value="1"/>
</dbReference>
<dbReference type="GO" id="GO:0050660">
    <property type="term" value="F:flavin adenine dinucleotide binding"/>
    <property type="evidence" value="ECO:0007669"/>
    <property type="project" value="InterPro"/>
</dbReference>
<dbReference type="Gene3D" id="1.10.540.10">
    <property type="entry name" value="Acyl-CoA dehydrogenase/oxidase, N-terminal domain"/>
    <property type="match status" value="1"/>
</dbReference>
<evidence type="ECO:0000256" key="9">
    <source>
        <dbReference type="ARBA" id="ARBA00034328"/>
    </source>
</evidence>
<keyword evidence="5" id="KW-0560">Oxidoreductase</keyword>
<dbReference type="EMBL" id="SLWS01000001">
    <property type="protein sequence ID" value="TCO65836.1"/>
    <property type="molecule type" value="Genomic_DNA"/>
</dbReference>
<evidence type="ECO:0000313" key="16">
    <source>
        <dbReference type="EMBL" id="TCO65836.1"/>
    </source>
</evidence>
<dbReference type="Pfam" id="PF02770">
    <property type="entry name" value="Acyl-CoA_dh_M"/>
    <property type="match status" value="1"/>
</dbReference>
<keyword evidence="3" id="KW-0288">FMN</keyword>
<dbReference type="Proteomes" id="UP000295680">
    <property type="component" value="Unassembled WGS sequence"/>
</dbReference>
<comment type="catalytic activity">
    <reaction evidence="12">
        <text>dibenzothiophene 5-oxide + FMNH2 + O2 = dibenzothiophene 5,5-dioxide + FMN + H2O + H(+)</text>
        <dbReference type="Rhea" id="RHEA:49080"/>
        <dbReference type="ChEBI" id="CHEBI:15377"/>
        <dbReference type="ChEBI" id="CHEBI:15378"/>
        <dbReference type="ChEBI" id="CHEBI:15379"/>
        <dbReference type="ChEBI" id="CHEBI:23683"/>
        <dbReference type="ChEBI" id="CHEBI:57618"/>
        <dbReference type="ChEBI" id="CHEBI:58210"/>
        <dbReference type="ChEBI" id="CHEBI:90356"/>
    </reaction>
</comment>
<accession>A0A4R2K790</accession>
<evidence type="ECO:0000256" key="8">
    <source>
        <dbReference type="ARBA" id="ARBA00034317"/>
    </source>
</evidence>
<feature type="domain" description="Acyl-CoA dehydrogenase C-terminal" evidence="15">
    <location>
        <begin position="215"/>
        <end position="346"/>
    </location>
</feature>
<dbReference type="GO" id="GO:0008470">
    <property type="term" value="F:3-methylbutanoyl-CoA dehydrogenase activity"/>
    <property type="evidence" value="ECO:0007669"/>
    <property type="project" value="TreeGrafter"/>
</dbReference>
<keyword evidence="2" id="KW-0285">Flavoprotein</keyword>
<comment type="catalytic activity">
    <reaction evidence="11">
        <text>dibenzothiophene + FMNH2 + O2 = dibenzothiophene 5-oxide + FMN + H2O + H(+)</text>
        <dbReference type="Rhea" id="RHEA:49076"/>
        <dbReference type="ChEBI" id="CHEBI:15377"/>
        <dbReference type="ChEBI" id="CHEBI:15378"/>
        <dbReference type="ChEBI" id="CHEBI:15379"/>
        <dbReference type="ChEBI" id="CHEBI:23681"/>
        <dbReference type="ChEBI" id="CHEBI:23683"/>
        <dbReference type="ChEBI" id="CHEBI:57618"/>
        <dbReference type="ChEBI" id="CHEBI:58210"/>
    </reaction>
</comment>
<dbReference type="OrthoDB" id="571684at2"/>
<feature type="domain" description="Acyl-CoA oxidase/dehydrogenase middle" evidence="14">
    <location>
        <begin position="113"/>
        <end position="183"/>
    </location>
</feature>
<dbReference type="PIRSF" id="PIRSF016578">
    <property type="entry name" value="HsaA"/>
    <property type="match status" value="1"/>
</dbReference>
<protein>
    <recommendedName>
        <fullName evidence="10">Dibenzothiophene monooxygenase</fullName>
        <ecNumber evidence="9">1.14.14.21</ecNumber>
    </recommendedName>
</protein>
<dbReference type="InterPro" id="IPR013107">
    <property type="entry name" value="Acyl-CoA_DH_C"/>
</dbReference>
<evidence type="ECO:0000256" key="3">
    <source>
        <dbReference type="ARBA" id="ARBA00022643"/>
    </source>
</evidence>
<dbReference type="SUPFAM" id="SSF47203">
    <property type="entry name" value="Acyl-CoA dehydrogenase C-terminal domain-like"/>
    <property type="match status" value="1"/>
</dbReference>
<dbReference type="GO" id="GO:0006552">
    <property type="term" value="P:L-leucine catabolic process"/>
    <property type="evidence" value="ECO:0007669"/>
    <property type="project" value="TreeGrafter"/>
</dbReference>
<comment type="catalytic activity">
    <reaction evidence="13">
        <text>dibenzothiophene + 2 FMNH2 + 2 O2 = dibenzothiophene 5,5-dioxide + 2 FMN + 2 H2O + 2 H(+)</text>
        <dbReference type="Rhea" id="RHEA:49072"/>
        <dbReference type="ChEBI" id="CHEBI:15377"/>
        <dbReference type="ChEBI" id="CHEBI:15378"/>
        <dbReference type="ChEBI" id="CHEBI:15379"/>
        <dbReference type="ChEBI" id="CHEBI:23681"/>
        <dbReference type="ChEBI" id="CHEBI:57618"/>
        <dbReference type="ChEBI" id="CHEBI:58210"/>
        <dbReference type="ChEBI" id="CHEBI:90356"/>
        <dbReference type="EC" id="1.14.14.21"/>
    </reaction>
</comment>
<dbReference type="AlphaFoldDB" id="A0A4R2K790"/>
<proteinExistence type="inferred from homology"/>
<gene>
    <name evidence="16" type="ORF">EV192_1011628</name>
</gene>
<dbReference type="PANTHER" id="PTHR43884">
    <property type="entry name" value="ACYL-COA DEHYDROGENASE"/>
    <property type="match status" value="1"/>
</dbReference>
<dbReference type="Gene3D" id="1.20.140.10">
    <property type="entry name" value="Butyryl-CoA Dehydrogenase, subunit A, domain 3"/>
    <property type="match status" value="1"/>
</dbReference>
<dbReference type="PANTHER" id="PTHR43884:SF12">
    <property type="entry name" value="ISOVALERYL-COA DEHYDROGENASE, MITOCHONDRIAL-RELATED"/>
    <property type="match status" value="1"/>
</dbReference>
<dbReference type="InterPro" id="IPR037069">
    <property type="entry name" value="AcylCoA_DH/ox_N_sf"/>
</dbReference>
<evidence type="ECO:0000256" key="2">
    <source>
        <dbReference type="ARBA" id="ARBA00022630"/>
    </source>
</evidence>
<comment type="pathway">
    <text evidence="7">Sulfur metabolism; dibenzothiophene degradation.</text>
</comment>
<name>A0A4R2K790_9PSEU</name>
<keyword evidence="6" id="KW-0503">Monooxygenase</keyword>
<dbReference type="GO" id="GO:0005737">
    <property type="term" value="C:cytoplasm"/>
    <property type="evidence" value="ECO:0007669"/>
    <property type="project" value="UniProtKB-SubCell"/>
</dbReference>
<evidence type="ECO:0000256" key="5">
    <source>
        <dbReference type="ARBA" id="ARBA00023002"/>
    </source>
</evidence>
<dbReference type="InterPro" id="IPR046373">
    <property type="entry name" value="Acyl-CoA_Oxase/DH_mid-dom_sf"/>
</dbReference>
<evidence type="ECO:0000259" key="14">
    <source>
        <dbReference type="Pfam" id="PF02770"/>
    </source>
</evidence>
<organism evidence="16 17">
    <name type="scientific">Actinocrispum wychmicini</name>
    <dbReference type="NCBI Taxonomy" id="1213861"/>
    <lineage>
        <taxon>Bacteria</taxon>
        <taxon>Bacillati</taxon>
        <taxon>Actinomycetota</taxon>
        <taxon>Actinomycetes</taxon>
        <taxon>Pseudonocardiales</taxon>
        <taxon>Pseudonocardiaceae</taxon>
        <taxon>Actinocrispum</taxon>
    </lineage>
</organism>
<evidence type="ECO:0000256" key="1">
    <source>
        <dbReference type="ARBA" id="ARBA00004496"/>
    </source>
</evidence>
<dbReference type="Gene3D" id="2.40.110.10">
    <property type="entry name" value="Butyryl-CoA Dehydrogenase, subunit A, domain 2"/>
    <property type="match status" value="1"/>
</dbReference>
<evidence type="ECO:0000256" key="11">
    <source>
        <dbReference type="ARBA" id="ARBA00047859"/>
    </source>
</evidence>
<keyword evidence="4" id="KW-0547">Nucleotide-binding</keyword>
<sequence>MTDWIGLAEEVAAQLRADAAERDQANRPPVAEVELLRSSGLLSADQEATNAVTRIVSSADASIGHLIGYHYLHLWRATLFDNPGPARQMRANPEWFFSGVSNPLDAALRLTPTDDGFVVDGRKTFATGASVADRLVVSATTVDTDEKVTFTVDARAEGISYPSDWDNTGQRLTASGGIVFDSVTVDPDDVLGANPPDNLRLSLAALGFQVALTQIYVGIAMGALAEAADYTKSLTRPWFLSNVDASTDDPYILAGYGELFAAVEAAGLLTDRAADALRAADLAGTDLTPEQRATTAVTVSSAKVFATKVVNETTTKVYEFMGARATATKYGFDRFWRNARTLTLHDPVVYKAREVGTYFLTGEHPPITGYS</sequence>
<dbReference type="Pfam" id="PF08028">
    <property type="entry name" value="Acyl-CoA_dh_2"/>
    <property type="match status" value="1"/>
</dbReference>
<reference evidence="16 17" key="1">
    <citation type="submission" date="2019-03" db="EMBL/GenBank/DDBJ databases">
        <title>Genomic Encyclopedia of Type Strains, Phase IV (KMG-IV): sequencing the most valuable type-strain genomes for metagenomic binning, comparative biology and taxonomic classification.</title>
        <authorList>
            <person name="Goeker M."/>
        </authorList>
    </citation>
    <scope>NUCLEOTIDE SEQUENCE [LARGE SCALE GENOMIC DNA]</scope>
    <source>
        <strain evidence="16 17">DSM 45934</strain>
    </source>
</reference>
<keyword evidence="17" id="KW-1185">Reference proteome</keyword>
<comment type="caution">
    <text evidence="16">The sequence shown here is derived from an EMBL/GenBank/DDBJ whole genome shotgun (WGS) entry which is preliminary data.</text>
</comment>
<evidence type="ECO:0000256" key="13">
    <source>
        <dbReference type="ARBA" id="ARBA00049456"/>
    </source>
</evidence>
<dbReference type="GO" id="GO:0004497">
    <property type="term" value="F:monooxygenase activity"/>
    <property type="evidence" value="ECO:0007669"/>
    <property type="project" value="UniProtKB-KW"/>
</dbReference>
<evidence type="ECO:0000256" key="10">
    <source>
        <dbReference type="ARBA" id="ARBA00034345"/>
    </source>
</evidence>
<dbReference type="InterPro" id="IPR006091">
    <property type="entry name" value="Acyl-CoA_Oxase/DH_mid-dom"/>
</dbReference>
<comment type="subcellular location">
    <subcellularLocation>
        <location evidence="1">Cytoplasm</location>
    </subcellularLocation>
</comment>
<dbReference type="EC" id="1.14.14.21" evidence="9"/>
<dbReference type="InterPro" id="IPR009100">
    <property type="entry name" value="AcylCoA_DH/oxidase_NM_dom_sf"/>
</dbReference>
<evidence type="ECO:0000256" key="4">
    <source>
        <dbReference type="ARBA" id="ARBA00022741"/>
    </source>
</evidence>
<evidence type="ECO:0000256" key="12">
    <source>
        <dbReference type="ARBA" id="ARBA00048445"/>
    </source>
</evidence>
<evidence type="ECO:0000259" key="15">
    <source>
        <dbReference type="Pfam" id="PF08028"/>
    </source>
</evidence>
<evidence type="ECO:0000313" key="17">
    <source>
        <dbReference type="Proteomes" id="UP000295680"/>
    </source>
</evidence>
<evidence type="ECO:0000256" key="6">
    <source>
        <dbReference type="ARBA" id="ARBA00023033"/>
    </source>
</evidence>
<evidence type="ECO:0000256" key="7">
    <source>
        <dbReference type="ARBA" id="ARBA00034307"/>
    </source>
</evidence>
<dbReference type="RefSeq" id="WP_132112517.1">
    <property type="nucleotide sequence ID" value="NZ_SLWS01000001.1"/>
</dbReference>
<comment type="similarity">
    <text evidence="8">Belongs to the DszC flavin monooxygenase family.</text>
</comment>
<dbReference type="InterPro" id="IPR036250">
    <property type="entry name" value="AcylCo_DH-like_C"/>
</dbReference>